<reference evidence="1 2" key="1">
    <citation type="submission" date="2024-05" db="EMBL/GenBank/DDBJ databases">
        <title>A draft genome resource for the thread blight pathogen Marasmius tenuissimus strain MS-2.</title>
        <authorList>
            <person name="Yulfo-Soto G.E."/>
            <person name="Baruah I.K."/>
            <person name="Amoako-Attah I."/>
            <person name="Bukari Y."/>
            <person name="Meinhardt L.W."/>
            <person name="Bailey B.A."/>
            <person name="Cohen S.P."/>
        </authorList>
    </citation>
    <scope>NUCLEOTIDE SEQUENCE [LARGE SCALE GENOMIC DNA]</scope>
    <source>
        <strain evidence="1 2">MS-2</strain>
    </source>
</reference>
<gene>
    <name evidence="1" type="ORF">AAF712_005829</name>
</gene>
<keyword evidence="2" id="KW-1185">Reference proteome</keyword>
<dbReference type="Gene3D" id="3.40.50.150">
    <property type="entry name" value="Vaccinia Virus protein VP39"/>
    <property type="match status" value="1"/>
</dbReference>
<dbReference type="PANTHER" id="PTHR45036">
    <property type="entry name" value="METHYLTRANSFERASE LIKE 7B"/>
    <property type="match status" value="1"/>
</dbReference>
<dbReference type="InterPro" id="IPR029063">
    <property type="entry name" value="SAM-dependent_MTases_sf"/>
</dbReference>
<dbReference type="Pfam" id="PF13489">
    <property type="entry name" value="Methyltransf_23"/>
    <property type="match status" value="1"/>
</dbReference>
<accession>A0ABR3A0E1</accession>
<organism evidence="1 2">
    <name type="scientific">Marasmius tenuissimus</name>
    <dbReference type="NCBI Taxonomy" id="585030"/>
    <lineage>
        <taxon>Eukaryota</taxon>
        <taxon>Fungi</taxon>
        <taxon>Dikarya</taxon>
        <taxon>Basidiomycota</taxon>
        <taxon>Agaricomycotina</taxon>
        <taxon>Agaricomycetes</taxon>
        <taxon>Agaricomycetidae</taxon>
        <taxon>Agaricales</taxon>
        <taxon>Marasmiineae</taxon>
        <taxon>Marasmiaceae</taxon>
        <taxon>Marasmius</taxon>
    </lineage>
</organism>
<dbReference type="Proteomes" id="UP001437256">
    <property type="component" value="Unassembled WGS sequence"/>
</dbReference>
<evidence type="ECO:0000313" key="2">
    <source>
        <dbReference type="Proteomes" id="UP001437256"/>
    </source>
</evidence>
<name>A0ABR3A0E1_9AGAR</name>
<evidence type="ECO:0008006" key="3">
    <source>
        <dbReference type="Google" id="ProtNLM"/>
    </source>
</evidence>
<dbReference type="PANTHER" id="PTHR45036:SF1">
    <property type="entry name" value="METHYLTRANSFERASE LIKE 7A"/>
    <property type="match status" value="1"/>
</dbReference>
<protein>
    <recommendedName>
        <fullName evidence="3">S-adenosyl-L-methionine-dependent methyltransferase</fullName>
    </recommendedName>
</protein>
<dbReference type="SUPFAM" id="SSF53335">
    <property type="entry name" value="S-adenosyl-L-methionine-dependent methyltransferases"/>
    <property type="match status" value="1"/>
</dbReference>
<dbReference type="EMBL" id="JBBXMP010000029">
    <property type="protein sequence ID" value="KAL0067045.1"/>
    <property type="molecule type" value="Genomic_DNA"/>
</dbReference>
<evidence type="ECO:0000313" key="1">
    <source>
        <dbReference type="EMBL" id="KAL0067045.1"/>
    </source>
</evidence>
<comment type="caution">
    <text evidence="1">The sequence shown here is derived from an EMBL/GenBank/DDBJ whole genome shotgun (WGS) entry which is preliminary data.</text>
</comment>
<sequence>MQLTAALSVISELYRAFCFALVPTLRDLWFNPMLIFDISRVIMAHVWVGFAEGTNEEGRQVKEALITPYAKGVVLDLGAGHGHTVDFLVRSKVTTYIALEPNHDMHPLLRQRANAAGYLESDGSFILVPCSASDTQKVLDTIDRGPHPVDTVISILTICTIPAPERTITLLVRDLLKSGGEFIFHEHVLSHRSDVAWWQKFWAPLWCLMFDGCRLDRPSHLWIEGMKNMSGTGEEVSMWREGESWSKPGESEENIWWRQQGRFVKA</sequence>
<dbReference type="CDD" id="cd02440">
    <property type="entry name" value="AdoMet_MTases"/>
    <property type="match status" value="1"/>
</dbReference>
<proteinExistence type="predicted"/>
<dbReference type="InterPro" id="IPR052356">
    <property type="entry name" value="Thiol_S-MT"/>
</dbReference>